<comment type="subcellular location">
    <subcellularLocation>
        <location evidence="1">Cell membrane</location>
    </subcellularLocation>
</comment>
<dbReference type="AlphaFoldDB" id="A0AAN7QBC7"/>
<protein>
    <submittedName>
        <fullName evidence="6">Uncharacterized protein</fullName>
    </submittedName>
</protein>
<keyword evidence="7" id="KW-1185">Reference proteome</keyword>
<evidence type="ECO:0000313" key="6">
    <source>
        <dbReference type="EMBL" id="KAK4760325.1"/>
    </source>
</evidence>
<dbReference type="GO" id="GO:0005886">
    <property type="term" value="C:plasma membrane"/>
    <property type="evidence" value="ECO:0007669"/>
    <property type="project" value="UniProtKB-SubCell"/>
</dbReference>
<evidence type="ECO:0000256" key="3">
    <source>
        <dbReference type="ARBA" id="ARBA00023136"/>
    </source>
</evidence>
<dbReference type="GO" id="GO:0007165">
    <property type="term" value="P:signal transduction"/>
    <property type="evidence" value="ECO:0007669"/>
    <property type="project" value="UniProtKB-KW"/>
</dbReference>
<sequence length="116" mass="12902">METVAIVNSGTAPLARLQSMGTTDTRGKHRVQAELKRLEQEARSLQEELDQLEKMDAASISCKEFTSEYVSLLIQKLHGDVQLTKKLMWASRSLDLISYAPLDRSRSAASHGLEKG</sequence>
<evidence type="ECO:0000256" key="2">
    <source>
        <dbReference type="ARBA" id="ARBA00022475"/>
    </source>
</evidence>
<dbReference type="InterPro" id="IPR045878">
    <property type="entry name" value="GG1/2"/>
</dbReference>
<dbReference type="PANTHER" id="PTHR35129">
    <property type="entry name" value="GUANINE NUCLEOTIDE-BINDING PROTEIN SUBUNIT GAMMA 1"/>
    <property type="match status" value="1"/>
</dbReference>
<accession>A0AAN7QBC7</accession>
<keyword evidence="4" id="KW-0807">Transducer</keyword>
<name>A0AAN7QBC7_9MYRT</name>
<organism evidence="6 7">
    <name type="scientific">Trapa incisa</name>
    <dbReference type="NCBI Taxonomy" id="236973"/>
    <lineage>
        <taxon>Eukaryota</taxon>
        <taxon>Viridiplantae</taxon>
        <taxon>Streptophyta</taxon>
        <taxon>Embryophyta</taxon>
        <taxon>Tracheophyta</taxon>
        <taxon>Spermatophyta</taxon>
        <taxon>Magnoliopsida</taxon>
        <taxon>eudicotyledons</taxon>
        <taxon>Gunneridae</taxon>
        <taxon>Pentapetalae</taxon>
        <taxon>rosids</taxon>
        <taxon>malvids</taxon>
        <taxon>Myrtales</taxon>
        <taxon>Lythraceae</taxon>
        <taxon>Trapa</taxon>
    </lineage>
</organism>
<evidence type="ECO:0000256" key="1">
    <source>
        <dbReference type="ARBA" id="ARBA00004236"/>
    </source>
</evidence>
<reference evidence="6 7" key="1">
    <citation type="journal article" date="2023" name="Hortic Res">
        <title>Pangenome of water caltrop reveals structural variations and asymmetric subgenome divergence after allopolyploidization.</title>
        <authorList>
            <person name="Zhang X."/>
            <person name="Chen Y."/>
            <person name="Wang L."/>
            <person name="Yuan Y."/>
            <person name="Fang M."/>
            <person name="Shi L."/>
            <person name="Lu R."/>
            <person name="Comes H.P."/>
            <person name="Ma Y."/>
            <person name="Chen Y."/>
            <person name="Huang G."/>
            <person name="Zhou Y."/>
            <person name="Zheng Z."/>
            <person name="Qiu Y."/>
        </authorList>
    </citation>
    <scope>NUCLEOTIDE SEQUENCE [LARGE SCALE GENOMIC DNA]</scope>
    <source>
        <tissue evidence="6">Roots</tissue>
    </source>
</reference>
<proteinExistence type="predicted"/>
<keyword evidence="5" id="KW-0175">Coiled coil</keyword>
<evidence type="ECO:0000256" key="5">
    <source>
        <dbReference type="SAM" id="Coils"/>
    </source>
</evidence>
<comment type="caution">
    <text evidence="6">The sequence shown here is derived from an EMBL/GenBank/DDBJ whole genome shotgun (WGS) entry which is preliminary data.</text>
</comment>
<gene>
    <name evidence="6" type="ORF">SAY87_005218</name>
</gene>
<keyword evidence="3" id="KW-0472">Membrane</keyword>
<dbReference type="Proteomes" id="UP001345219">
    <property type="component" value="Chromosome 5"/>
</dbReference>
<dbReference type="PANTHER" id="PTHR35129:SF6">
    <property type="entry name" value="G PROTEIN GAMMA DOMAIN-CONTAINING PROTEIN"/>
    <property type="match status" value="1"/>
</dbReference>
<evidence type="ECO:0000256" key="4">
    <source>
        <dbReference type="ARBA" id="ARBA00023224"/>
    </source>
</evidence>
<evidence type="ECO:0000313" key="7">
    <source>
        <dbReference type="Proteomes" id="UP001345219"/>
    </source>
</evidence>
<feature type="coiled-coil region" evidence="5">
    <location>
        <begin position="28"/>
        <end position="58"/>
    </location>
</feature>
<dbReference type="EMBL" id="JAXIOK010000010">
    <property type="protein sequence ID" value="KAK4760325.1"/>
    <property type="molecule type" value="Genomic_DNA"/>
</dbReference>
<keyword evidence="2" id="KW-1003">Cell membrane</keyword>